<evidence type="ECO:0000256" key="3">
    <source>
        <dbReference type="ARBA" id="ARBA00022844"/>
    </source>
</evidence>
<dbReference type="InterPro" id="IPR024343">
    <property type="entry name" value="VP4_dicistrovir"/>
</dbReference>
<evidence type="ECO:0000256" key="2">
    <source>
        <dbReference type="ARBA" id="ARBA00022561"/>
    </source>
</evidence>
<dbReference type="InterPro" id="IPR033703">
    <property type="entry name" value="Rhv-like"/>
</dbReference>
<comment type="subcellular location">
    <subcellularLocation>
        <location evidence="1">Virion</location>
    </subcellularLocation>
</comment>
<sequence>MPGQYVQFKRMLLQRLHQTRITVQSLTVDEQLALLEELEQALQRNNRGGGHADYEIQSSDVVESFMASDQAPCIEEQDSNVIFDDTEILDDIIYGAPTDPSFFSTDDDVSSISKFLGRQVQIFTTSWSEGGFSLQTFDPWTLFLSDTRVKKKIDNFMYLNCKLKLEFRINCSPFLYGGMRVSYRPFLLTPDNLLANSTVGLSQRPGFWIFPQDNATYKMDLPFFWHRDNVYLTSAAEIANLGSITLKEVSQLISANGAISSGVTISVFAHAEDVHLSAPTTALALQSKDEYGNGPISAPATALAKAMGYFTRIPIIGPYAKATEIGANATSAIARIFGFTNVPIIDDVKPLKNMPFGHMCSAHGSEPVTKLTLDPKAELTIDSRTAGLDGKDEMTLPSIVMRESYFTQFNWTTADATDTLKLNCGVNPSYWVATAGTQITTYQFTPMGHVGEMFNNWRGDIEFRFKVIASKFHRGRLRFTWDPIGPLATTTGSSSTNVAYTKIVDIGENTEVAIRVPYMQARQFLQTRSASTNTINPFQTTGFSNYTSGTTIPTVFNGQLTVRVMTALSAPIDTSSVTVLCFVRGCENFEFANPRSLDDAFTYYSVQSADVIVPVDSTNSKSNLLCYGESFNSLRTVLRRHQLLDSYNLRDGDVTSVIRLVNISFKKFPYSPGFTSARPTTTQARGLITTGTLFDYAYCHMTPLAWMAGAYLGKRGAIRQAFFYDSDSTVRPRSVRIYRSLNTLTNGGAINSNSSTAGSTQAQMQSLYQSIEGSSGFEASVQFDNAIQSGITVECPQYTGCRFEICDPTNPMVGSSEDDTDRETYNLETQFSGASTQTRGAIRRYVAIGTDFTFLFYLNAPTMRKNSKNPGTVTSV</sequence>
<protein>
    <submittedName>
        <fullName evidence="6">Structural polyprotein</fullName>
    </submittedName>
</protein>
<dbReference type="GO" id="GO:0019028">
    <property type="term" value="C:viral capsid"/>
    <property type="evidence" value="ECO:0007669"/>
    <property type="project" value="UniProtKB-KW"/>
</dbReference>
<dbReference type="CDD" id="cd00205">
    <property type="entry name" value="rhv_like"/>
    <property type="match status" value="1"/>
</dbReference>
<dbReference type="Gene3D" id="2.60.120.20">
    <property type="match status" value="3"/>
</dbReference>
<evidence type="ECO:0000313" key="6">
    <source>
        <dbReference type="EMBL" id="AWK77864.1"/>
    </source>
</evidence>
<dbReference type="InterPro" id="IPR001676">
    <property type="entry name" value="Picornavirus_capsid"/>
</dbReference>
<evidence type="ECO:0000259" key="5">
    <source>
        <dbReference type="Pfam" id="PF11492"/>
    </source>
</evidence>
<proteinExistence type="predicted"/>
<reference evidence="6" key="1">
    <citation type="journal article" date="2018" name="J. Gen. Virol.">
        <title>Metagenomic analysis of Varroa-free Australian honey bees (Apis mellifera) shows a diverse Picornavirales virome.</title>
        <authorList>
            <person name="Roberts J.M."/>
            <person name="Anderson D.L."/>
            <person name="Durr P.A."/>
        </authorList>
    </citation>
    <scope>NUCLEOTIDE SEQUENCE</scope>
    <source>
        <strain evidence="6">SA-4</strain>
    </source>
</reference>
<evidence type="ECO:0000259" key="4">
    <source>
        <dbReference type="Pfam" id="PF00073"/>
    </source>
</evidence>
<dbReference type="Pfam" id="PF00073">
    <property type="entry name" value="Rhv"/>
    <property type="match status" value="1"/>
</dbReference>
<dbReference type="InterPro" id="IPR029053">
    <property type="entry name" value="Viral_coat"/>
</dbReference>
<name>A0A2U8JQ94_9VIRU</name>
<keyword evidence="3" id="KW-0946">Virion</keyword>
<dbReference type="SUPFAM" id="SSF88633">
    <property type="entry name" value="Positive stranded ssRNA viruses"/>
    <property type="match status" value="3"/>
</dbReference>
<reference evidence="6" key="2">
    <citation type="submission" date="2018-02" db="EMBL/GenBank/DDBJ databases">
        <authorList>
            <person name="Anderson D."/>
            <person name="Durr P."/>
        </authorList>
    </citation>
    <scope>NUCLEOTIDE SEQUENCE</scope>
    <source>
        <strain evidence="6">SA-4</strain>
    </source>
</reference>
<organism evidence="6">
    <name type="scientific">Renmark bee virus 3</name>
    <dbReference type="NCBI Taxonomy" id="2201309"/>
    <lineage>
        <taxon>Viruses</taxon>
        <taxon>Riboviria</taxon>
        <taxon>Orthornavirae</taxon>
        <taxon>Pisuviricota</taxon>
        <taxon>Pisoniviricetes</taxon>
        <taxon>Picornavirales</taxon>
    </lineage>
</organism>
<feature type="domain" description="Picornavirus capsid" evidence="4">
    <location>
        <begin position="437"/>
        <end position="531"/>
    </location>
</feature>
<dbReference type="EMBL" id="MG995708">
    <property type="protein sequence ID" value="AWK77864.1"/>
    <property type="molecule type" value="Genomic_RNA"/>
</dbReference>
<evidence type="ECO:0000256" key="1">
    <source>
        <dbReference type="ARBA" id="ARBA00004328"/>
    </source>
</evidence>
<dbReference type="Pfam" id="PF11492">
    <property type="entry name" value="Dicistro_VP4"/>
    <property type="match status" value="1"/>
</dbReference>
<keyword evidence="2" id="KW-0167">Capsid protein</keyword>
<dbReference type="GO" id="GO:0005198">
    <property type="term" value="F:structural molecule activity"/>
    <property type="evidence" value="ECO:0007669"/>
    <property type="project" value="InterPro"/>
</dbReference>
<feature type="domain" description="Capsid protein VP4 dicistrovirus" evidence="5">
    <location>
        <begin position="288"/>
        <end position="339"/>
    </location>
</feature>
<accession>A0A2U8JQ94</accession>